<dbReference type="EMBL" id="VFLP01000003">
    <property type="protein sequence ID" value="TRX98194.1"/>
    <property type="molecule type" value="Genomic_DNA"/>
</dbReference>
<gene>
    <name evidence="3" type="ORF">FHL15_000839</name>
</gene>
<evidence type="ECO:0000313" key="3">
    <source>
        <dbReference type="EMBL" id="TRX98194.1"/>
    </source>
</evidence>
<dbReference type="Pfam" id="PF25482">
    <property type="entry name" value="DUF7905"/>
    <property type="match status" value="1"/>
</dbReference>
<reference evidence="4" key="1">
    <citation type="submission" date="2019-06" db="EMBL/GenBank/DDBJ databases">
        <title>Draft genome sequence of the griseofulvin-producing fungus Xylaria cubensis strain G536.</title>
        <authorList>
            <person name="Mead M.E."/>
            <person name="Raja H.A."/>
            <person name="Steenwyk J.L."/>
            <person name="Knowles S.L."/>
            <person name="Oberlies N.H."/>
            <person name="Rokas A."/>
        </authorList>
    </citation>
    <scope>NUCLEOTIDE SEQUENCE [LARGE SCALE GENOMIC DNA]</scope>
    <source>
        <strain evidence="4">G536</strain>
    </source>
</reference>
<dbReference type="OrthoDB" id="4739136at2759"/>
<evidence type="ECO:0000259" key="2">
    <source>
        <dbReference type="Pfam" id="PF25482"/>
    </source>
</evidence>
<sequence>MSTHKSGSNESAQHGIPASLRAQMSPMAVIQQNARRAKKEGTVTTHQAHGIATFIVPGEPNAIKGVINAVYHDLKDGNKDANIEFRETAVPYIRVHAPTEEDAMALVRTAQRLAVEHLSGDSTETRVVFVEPPTNYMTTDFQIDVHVVDNIKCARPTLESIPGTSNMLLKSFSDRYKRELSEKLYEAFERASSHHASLSLKIHLGHYLLQTYRKGKCTLEQFESMVNSPRATGKLDTRLGKAPFAEGLSVEAAMRLIQAVDSPCIPLDNQTATSADVSPIYVLESWHDGNRYEAELDINKTKYDPVNGPLKFNLARTKTIPQSAQVPRFEATSISIGRKLDWKIVATPRDEKVGVPSTVKKYLEMGQAVMQGSSINFRCYPTIRLPKSNALANKLKPVATKSIYRFGWRRTGYVLQFTINRRWQCIREMENQAPMETDFDVTIYADNWDQDSQVQAGETVGKIWGADLQGLLQDEVGDGLSRVQGLIKTILDIRDFLEGYSLEQ</sequence>
<accession>A0A553IDB5</accession>
<evidence type="ECO:0000256" key="1">
    <source>
        <dbReference type="SAM" id="MobiDB-lite"/>
    </source>
</evidence>
<name>A0A553IDB5_9PEZI</name>
<dbReference type="InterPro" id="IPR057227">
    <property type="entry name" value="DUF7905"/>
</dbReference>
<comment type="caution">
    <text evidence="3">The sequence shown here is derived from an EMBL/GenBank/DDBJ whole genome shotgun (WGS) entry which is preliminary data.</text>
</comment>
<dbReference type="STRING" id="2512241.A0A553IDB5"/>
<proteinExistence type="predicted"/>
<dbReference type="AlphaFoldDB" id="A0A553IDB5"/>
<feature type="compositionally biased region" description="Polar residues" evidence="1">
    <location>
        <begin position="1"/>
        <end position="12"/>
    </location>
</feature>
<organism evidence="3 4">
    <name type="scientific">Xylaria flabelliformis</name>
    <dbReference type="NCBI Taxonomy" id="2512241"/>
    <lineage>
        <taxon>Eukaryota</taxon>
        <taxon>Fungi</taxon>
        <taxon>Dikarya</taxon>
        <taxon>Ascomycota</taxon>
        <taxon>Pezizomycotina</taxon>
        <taxon>Sordariomycetes</taxon>
        <taxon>Xylariomycetidae</taxon>
        <taxon>Xylariales</taxon>
        <taxon>Xylariaceae</taxon>
        <taxon>Xylaria</taxon>
    </lineage>
</organism>
<feature type="region of interest" description="Disordered" evidence="1">
    <location>
        <begin position="1"/>
        <end position="23"/>
    </location>
</feature>
<feature type="domain" description="DUF7905" evidence="2">
    <location>
        <begin position="173"/>
        <end position="451"/>
    </location>
</feature>
<evidence type="ECO:0000313" key="4">
    <source>
        <dbReference type="Proteomes" id="UP000319160"/>
    </source>
</evidence>
<protein>
    <recommendedName>
        <fullName evidence="2">DUF7905 domain-containing protein</fullName>
    </recommendedName>
</protein>
<keyword evidence="4" id="KW-1185">Reference proteome</keyword>
<dbReference type="Proteomes" id="UP000319160">
    <property type="component" value="Unassembled WGS sequence"/>
</dbReference>